<dbReference type="AlphaFoldDB" id="A0A382TXP4"/>
<accession>A0A382TXP4</accession>
<proteinExistence type="predicted"/>
<feature type="non-terminal residue" evidence="1">
    <location>
        <position position="1"/>
    </location>
</feature>
<organism evidence="1">
    <name type="scientific">marine metagenome</name>
    <dbReference type="NCBI Taxonomy" id="408172"/>
    <lineage>
        <taxon>unclassified sequences</taxon>
        <taxon>metagenomes</taxon>
        <taxon>ecological metagenomes</taxon>
    </lineage>
</organism>
<evidence type="ECO:0008006" key="2">
    <source>
        <dbReference type="Google" id="ProtNLM"/>
    </source>
</evidence>
<evidence type="ECO:0000313" key="1">
    <source>
        <dbReference type="EMBL" id="SVD26482.1"/>
    </source>
</evidence>
<feature type="non-terminal residue" evidence="1">
    <location>
        <position position="298"/>
    </location>
</feature>
<name>A0A382TXP4_9ZZZZ</name>
<dbReference type="EMBL" id="UINC01139743">
    <property type="protein sequence ID" value="SVD26482.1"/>
    <property type="molecule type" value="Genomic_DNA"/>
</dbReference>
<sequence>IEAPYLADFLDLQMTRADSGAEVRFTDSVGTTTTRLSAQRLNLDRTAHQVRLSGQISARNAAAEVALRTDSMVWLRQEQRLQLPTGSEIDVPSGQVTATWLQGSTDLSEWSLREGTGRFSPDNGGDSVEVSGNWGRLRIVDGNPVVEFDTASARWRGHDVVSDRAVYMGGGGSVRFSGKVTMTDTSRSLAARSLSIRLRERQVVATHVELHDGDLVLRAITLQDSGNGGSWQAQGDPASLRIGEDEVQAQRVRYSAEHGLLQLAHQVEGRRHGRHFSADSLRLDRNSDRVFLEGAVRL</sequence>
<gene>
    <name evidence="1" type="ORF">METZ01_LOCUS379336</name>
</gene>
<protein>
    <recommendedName>
        <fullName evidence="2">Organic solvent tolerance-like N-terminal domain-containing protein</fullName>
    </recommendedName>
</protein>
<dbReference type="Gene3D" id="2.60.450.10">
    <property type="entry name" value="Lipopolysaccharide (LPS) transport protein A like domain"/>
    <property type="match status" value="1"/>
</dbReference>
<reference evidence="1" key="1">
    <citation type="submission" date="2018-05" db="EMBL/GenBank/DDBJ databases">
        <authorList>
            <person name="Lanie J.A."/>
            <person name="Ng W.-L."/>
            <person name="Kazmierczak K.M."/>
            <person name="Andrzejewski T.M."/>
            <person name="Davidsen T.M."/>
            <person name="Wayne K.J."/>
            <person name="Tettelin H."/>
            <person name="Glass J.I."/>
            <person name="Rusch D."/>
            <person name="Podicherti R."/>
            <person name="Tsui H.-C.T."/>
            <person name="Winkler M.E."/>
        </authorList>
    </citation>
    <scope>NUCLEOTIDE SEQUENCE</scope>
</reference>